<evidence type="ECO:0000256" key="5">
    <source>
        <dbReference type="ARBA" id="ARBA00022603"/>
    </source>
</evidence>
<name>A0A3B1E9A5_9GAMM</name>
<comment type="function">
    <text evidence="1 8">Specifically methylates the guanine in position 966 of 16S rRNA in the assembled 30S particle.</text>
</comment>
<evidence type="ECO:0000256" key="2">
    <source>
        <dbReference type="ARBA" id="ARBA00005269"/>
    </source>
</evidence>
<evidence type="ECO:0000256" key="1">
    <source>
        <dbReference type="ARBA" id="ARBA00002649"/>
    </source>
</evidence>
<dbReference type="InterPro" id="IPR029063">
    <property type="entry name" value="SAM-dependent_MTases_sf"/>
</dbReference>
<dbReference type="PIRSF" id="PIRSF004553">
    <property type="entry name" value="CHP00095"/>
    <property type="match status" value="1"/>
</dbReference>
<dbReference type="SUPFAM" id="SSF53335">
    <property type="entry name" value="S-adenosyl-L-methionine-dependent methyltransferases"/>
    <property type="match status" value="1"/>
</dbReference>
<dbReference type="InterPro" id="IPR004398">
    <property type="entry name" value="RNA_MeTrfase_RsmD"/>
</dbReference>
<dbReference type="PANTHER" id="PTHR43542:SF1">
    <property type="entry name" value="METHYLTRANSFERASE"/>
    <property type="match status" value="1"/>
</dbReference>
<protein>
    <recommendedName>
        <fullName evidence="4 8">Ribosomal RNA small subunit methyltransferase D</fullName>
        <ecNumber evidence="3 8">2.1.1.171</ecNumber>
    </recommendedName>
</protein>
<evidence type="ECO:0000256" key="4">
    <source>
        <dbReference type="ARBA" id="ARBA00013682"/>
    </source>
</evidence>
<keyword evidence="6 8" id="KW-0808">Transferase</keyword>
<gene>
    <name evidence="9" type="primary">rsmD</name>
    <name evidence="9" type="ORF">BUCINSTRO3249_0014</name>
</gene>
<evidence type="ECO:0000256" key="7">
    <source>
        <dbReference type="ARBA" id="ARBA00048326"/>
    </source>
</evidence>
<evidence type="ECO:0000256" key="6">
    <source>
        <dbReference type="ARBA" id="ARBA00022679"/>
    </source>
</evidence>
<dbReference type="Proteomes" id="UP000271849">
    <property type="component" value="Chromosome"/>
</dbReference>
<sequence>MKKKLKKIRITGGLFKGRVLHSVSKIDVRPTGNRIKHILFSWLKPYIEKSLCLDCFAGSGSLSIESVSRLAKFVTALEKNYILVKKLKKTLKNFSINNISILQFNTIRWLKNSGNPHDIIYLDPPFSNKKLLNQSITYLEKYNWTHKDSIIYIEHIDNKIELPKNWKLMKTKKIGAVLFSLYWKL</sequence>
<proteinExistence type="inferred from homology"/>
<keyword evidence="8" id="KW-0949">S-adenosyl-L-methionine</keyword>
<dbReference type="PROSITE" id="PS00092">
    <property type="entry name" value="N6_MTASE"/>
    <property type="match status" value="1"/>
</dbReference>
<dbReference type="Gene3D" id="3.40.50.150">
    <property type="entry name" value="Vaccinia Virus protein VP39"/>
    <property type="match status" value="1"/>
</dbReference>
<reference evidence="10" key="1">
    <citation type="submission" date="2018-09" db="EMBL/GenBank/DDBJ databases">
        <authorList>
            <person name="Manzano-Marin A."/>
            <person name="Manzano-Marin A."/>
        </authorList>
    </citation>
    <scope>NUCLEOTIDE SEQUENCE [LARGE SCALE GENOMIC DNA]</scope>
    <source>
        <strain evidence="10">BuCistrobi</strain>
    </source>
</reference>
<keyword evidence="8" id="KW-0698">rRNA processing</keyword>
<dbReference type="STRING" id="1921549.GCA_900128825_00014"/>
<organism evidence="9 10">
    <name type="scientific">Buchnera aphidicola</name>
    <name type="common">Cinara strobi</name>
    <dbReference type="NCBI Taxonomy" id="1921549"/>
    <lineage>
        <taxon>Bacteria</taxon>
        <taxon>Pseudomonadati</taxon>
        <taxon>Pseudomonadota</taxon>
        <taxon>Gammaproteobacteria</taxon>
        <taxon>Enterobacterales</taxon>
        <taxon>Erwiniaceae</taxon>
        <taxon>Buchnera</taxon>
    </lineage>
</organism>
<accession>A0A3B1E9A5</accession>
<dbReference type="EMBL" id="LR025085">
    <property type="protein sequence ID" value="VAX76209.1"/>
    <property type="molecule type" value="Genomic_DNA"/>
</dbReference>
<dbReference type="PANTHER" id="PTHR43542">
    <property type="entry name" value="METHYLTRANSFERASE"/>
    <property type="match status" value="1"/>
</dbReference>
<evidence type="ECO:0000256" key="3">
    <source>
        <dbReference type="ARBA" id="ARBA00012141"/>
    </source>
</evidence>
<dbReference type="GO" id="GO:0052913">
    <property type="term" value="F:16S rRNA (guanine(966)-N(2))-methyltransferase activity"/>
    <property type="evidence" value="ECO:0007669"/>
    <property type="project" value="UniProtKB-EC"/>
</dbReference>
<dbReference type="NCBIfam" id="TIGR00095">
    <property type="entry name" value="16S rRNA (guanine(966)-N(2))-methyltransferase RsmD"/>
    <property type="match status" value="1"/>
</dbReference>
<evidence type="ECO:0000313" key="10">
    <source>
        <dbReference type="Proteomes" id="UP000271849"/>
    </source>
</evidence>
<dbReference type="AlphaFoldDB" id="A0A3B1E9A5"/>
<dbReference type="EC" id="2.1.1.171" evidence="3 8"/>
<dbReference type="Pfam" id="PF03602">
    <property type="entry name" value="Cons_hypoth95"/>
    <property type="match status" value="1"/>
</dbReference>
<comment type="catalytic activity">
    <reaction evidence="7 8">
        <text>guanosine(966) in 16S rRNA + S-adenosyl-L-methionine = N(2)-methylguanosine(966) in 16S rRNA + S-adenosyl-L-homocysteine + H(+)</text>
        <dbReference type="Rhea" id="RHEA:23548"/>
        <dbReference type="Rhea" id="RHEA-COMP:10211"/>
        <dbReference type="Rhea" id="RHEA-COMP:10212"/>
        <dbReference type="ChEBI" id="CHEBI:15378"/>
        <dbReference type="ChEBI" id="CHEBI:57856"/>
        <dbReference type="ChEBI" id="CHEBI:59789"/>
        <dbReference type="ChEBI" id="CHEBI:74269"/>
        <dbReference type="ChEBI" id="CHEBI:74481"/>
        <dbReference type="EC" id="2.1.1.171"/>
    </reaction>
</comment>
<comment type="similarity">
    <text evidence="2 8">Belongs to the methyltransferase superfamily. RsmD family.</text>
</comment>
<dbReference type="OrthoDB" id="9803017at2"/>
<evidence type="ECO:0000313" key="9">
    <source>
        <dbReference type="EMBL" id="VAX76209.1"/>
    </source>
</evidence>
<dbReference type="CDD" id="cd02440">
    <property type="entry name" value="AdoMet_MTases"/>
    <property type="match status" value="1"/>
</dbReference>
<dbReference type="RefSeq" id="WP_158348890.1">
    <property type="nucleotide sequence ID" value="NZ_LR025085.1"/>
</dbReference>
<evidence type="ECO:0000256" key="8">
    <source>
        <dbReference type="PIRNR" id="PIRNR004553"/>
    </source>
</evidence>
<dbReference type="InterPro" id="IPR002052">
    <property type="entry name" value="DNA_methylase_N6_adenine_CS"/>
</dbReference>
<dbReference type="GO" id="GO:0003676">
    <property type="term" value="F:nucleic acid binding"/>
    <property type="evidence" value="ECO:0007669"/>
    <property type="project" value="InterPro"/>
</dbReference>
<keyword evidence="5 8" id="KW-0489">Methyltransferase</keyword>